<gene>
    <name evidence="1" type="ORF">Q9L58_002142</name>
</gene>
<evidence type="ECO:0000313" key="2">
    <source>
        <dbReference type="Proteomes" id="UP001447188"/>
    </source>
</evidence>
<organism evidence="1 2">
    <name type="scientific">Discina gigas</name>
    <dbReference type="NCBI Taxonomy" id="1032678"/>
    <lineage>
        <taxon>Eukaryota</taxon>
        <taxon>Fungi</taxon>
        <taxon>Dikarya</taxon>
        <taxon>Ascomycota</taxon>
        <taxon>Pezizomycotina</taxon>
        <taxon>Pezizomycetes</taxon>
        <taxon>Pezizales</taxon>
        <taxon>Discinaceae</taxon>
        <taxon>Discina</taxon>
    </lineage>
</organism>
<dbReference type="EMBL" id="JBBBZM010000017">
    <property type="protein sequence ID" value="KAL0638911.1"/>
    <property type="molecule type" value="Genomic_DNA"/>
</dbReference>
<accession>A0ABR3GSK4</accession>
<comment type="caution">
    <text evidence="1">The sequence shown here is derived from an EMBL/GenBank/DDBJ whole genome shotgun (WGS) entry which is preliminary data.</text>
</comment>
<protein>
    <submittedName>
        <fullName evidence="1">Uncharacterized protein</fullName>
    </submittedName>
</protein>
<reference evidence="1 2" key="1">
    <citation type="submission" date="2024-02" db="EMBL/GenBank/DDBJ databases">
        <title>Discinaceae phylogenomics.</title>
        <authorList>
            <person name="Dirks A.C."/>
            <person name="James T.Y."/>
        </authorList>
    </citation>
    <scope>NUCLEOTIDE SEQUENCE [LARGE SCALE GENOMIC DNA]</scope>
    <source>
        <strain evidence="1 2">ACD0624</strain>
    </source>
</reference>
<name>A0ABR3GSK4_9PEZI</name>
<keyword evidence="2" id="KW-1185">Reference proteome</keyword>
<dbReference type="Proteomes" id="UP001447188">
    <property type="component" value="Unassembled WGS sequence"/>
</dbReference>
<sequence length="98" mass="10684">MNQSTTHTALDFCSSTTPNGCQLVPPASTPAPLVGGFVQLMTWLWQLCVSSKLLDEEEKDKSTSSARFRCIYPLSEIARVTEFVVLGSPFLLGNTTKS</sequence>
<evidence type="ECO:0000313" key="1">
    <source>
        <dbReference type="EMBL" id="KAL0638911.1"/>
    </source>
</evidence>
<proteinExistence type="predicted"/>